<dbReference type="SUPFAM" id="SSF56655">
    <property type="entry name" value="Carbohydrate phosphatase"/>
    <property type="match status" value="1"/>
</dbReference>
<evidence type="ECO:0000256" key="2">
    <source>
        <dbReference type="ARBA" id="ARBA00022723"/>
    </source>
</evidence>
<dbReference type="RefSeq" id="WP_379728188.1">
    <property type="nucleotide sequence ID" value="NZ_JBHRYJ010000003.1"/>
</dbReference>
<dbReference type="PROSITE" id="PS00629">
    <property type="entry name" value="IMP_1"/>
    <property type="match status" value="1"/>
</dbReference>
<evidence type="ECO:0000256" key="4">
    <source>
        <dbReference type="ARBA" id="ARBA00022842"/>
    </source>
</evidence>
<name>A0ABV7VJE6_9PROT</name>
<keyword evidence="2" id="KW-0479">Metal-binding</keyword>
<dbReference type="Gene3D" id="3.30.540.10">
    <property type="entry name" value="Fructose-1,6-Bisphosphatase, subunit A, domain 1"/>
    <property type="match status" value="1"/>
</dbReference>
<dbReference type="PANTHER" id="PTHR20854:SF4">
    <property type="entry name" value="INOSITOL-1-MONOPHOSPHATASE-RELATED"/>
    <property type="match status" value="1"/>
</dbReference>
<dbReference type="Pfam" id="PF00459">
    <property type="entry name" value="Inositol_P"/>
    <property type="match status" value="1"/>
</dbReference>
<protein>
    <submittedName>
        <fullName evidence="5">Inositol monophosphatase family protein</fullName>
    </submittedName>
</protein>
<dbReference type="InterPro" id="IPR020583">
    <property type="entry name" value="Inositol_monoP_metal-BS"/>
</dbReference>
<keyword evidence="4" id="KW-0460">Magnesium</keyword>
<comment type="similarity">
    <text evidence="1">Belongs to the inositol monophosphatase superfamily.</text>
</comment>
<proteinExistence type="inferred from homology"/>
<reference evidence="6" key="1">
    <citation type="journal article" date="2019" name="Int. J. Syst. Evol. Microbiol.">
        <title>The Global Catalogue of Microorganisms (GCM) 10K type strain sequencing project: providing services to taxonomists for standard genome sequencing and annotation.</title>
        <authorList>
            <consortium name="The Broad Institute Genomics Platform"/>
            <consortium name="The Broad Institute Genome Sequencing Center for Infectious Disease"/>
            <person name="Wu L."/>
            <person name="Ma J."/>
        </authorList>
    </citation>
    <scope>NUCLEOTIDE SEQUENCE [LARGE SCALE GENOMIC DNA]</scope>
    <source>
        <strain evidence="6">KCTC 42182</strain>
    </source>
</reference>
<keyword evidence="3" id="KW-0378">Hydrolase</keyword>
<organism evidence="5 6">
    <name type="scientific">Ferrovibrio xuzhouensis</name>
    <dbReference type="NCBI Taxonomy" id="1576914"/>
    <lineage>
        <taxon>Bacteria</taxon>
        <taxon>Pseudomonadati</taxon>
        <taxon>Pseudomonadota</taxon>
        <taxon>Alphaproteobacteria</taxon>
        <taxon>Rhodospirillales</taxon>
        <taxon>Rhodospirillaceae</taxon>
        <taxon>Ferrovibrio</taxon>
    </lineage>
</organism>
<evidence type="ECO:0000256" key="3">
    <source>
        <dbReference type="ARBA" id="ARBA00022801"/>
    </source>
</evidence>
<dbReference type="PRINTS" id="PR00377">
    <property type="entry name" value="IMPHPHTASES"/>
</dbReference>
<dbReference type="Gene3D" id="3.40.190.80">
    <property type="match status" value="1"/>
</dbReference>
<keyword evidence="6" id="KW-1185">Reference proteome</keyword>
<dbReference type="InterPro" id="IPR000760">
    <property type="entry name" value="Inositol_monophosphatase-like"/>
</dbReference>
<dbReference type="PANTHER" id="PTHR20854">
    <property type="entry name" value="INOSITOL MONOPHOSPHATASE"/>
    <property type="match status" value="1"/>
</dbReference>
<evidence type="ECO:0000256" key="1">
    <source>
        <dbReference type="ARBA" id="ARBA00009759"/>
    </source>
</evidence>
<accession>A0ABV7VJE6</accession>
<evidence type="ECO:0000313" key="5">
    <source>
        <dbReference type="EMBL" id="MFC3676911.1"/>
    </source>
</evidence>
<evidence type="ECO:0000313" key="6">
    <source>
        <dbReference type="Proteomes" id="UP001595711"/>
    </source>
</evidence>
<dbReference type="EMBL" id="JBHRYJ010000003">
    <property type="protein sequence ID" value="MFC3676911.1"/>
    <property type="molecule type" value="Genomic_DNA"/>
</dbReference>
<sequence>MPLTRKDALLVGEILSRAAAAEIMPRFQRVAGLQIREKTSAFDVVTDADEAAEEAITAALRQAFPSARIIGEEAAAKDPKLPDSIATADLAFIIDPIDGTKNFTAGLPLFGVMAAATIRGEVVLGAIHDPVCGDTALALRGEGAWLQGDTAAKADLRVAAAVPVSKMDAIAGTNFLPEPLRGTVGRNLPKLAMHSWLRCAAHEYRMAAAGHCHLLLYNKLMPWDHAAGWLLHREAGGYSAHFDGSAYLPSHTTGGLLCAPDQVSWEQARAALLD</sequence>
<comment type="caution">
    <text evidence="5">The sequence shown here is derived from an EMBL/GenBank/DDBJ whole genome shotgun (WGS) entry which is preliminary data.</text>
</comment>
<gene>
    <name evidence="5" type="ORF">ACFOOQ_15240</name>
</gene>
<dbReference type="Proteomes" id="UP001595711">
    <property type="component" value="Unassembled WGS sequence"/>
</dbReference>